<proteinExistence type="predicted"/>
<gene>
    <name evidence="5" type="ORF">DHW29_10790</name>
</gene>
<protein>
    <submittedName>
        <fullName evidence="5">Flavodoxin family protein</fullName>
    </submittedName>
</protein>
<name>A0A3D2SMD8_9GAMM</name>
<evidence type="ECO:0000259" key="4">
    <source>
        <dbReference type="PROSITE" id="PS50902"/>
    </source>
</evidence>
<dbReference type="RefSeq" id="WP_044437134.1">
    <property type="nucleotide sequence ID" value="NZ_BBTT01000013.1"/>
</dbReference>
<dbReference type="PROSITE" id="PS50902">
    <property type="entry name" value="FLAVODOXIN_LIKE"/>
    <property type="match status" value="1"/>
</dbReference>
<dbReference type="InterPro" id="IPR005025">
    <property type="entry name" value="FMN_Rdtase-like_dom"/>
</dbReference>
<evidence type="ECO:0000313" key="5">
    <source>
        <dbReference type="EMBL" id="HCK30617.1"/>
    </source>
</evidence>
<dbReference type="InterPro" id="IPR001226">
    <property type="entry name" value="Flavodoxin_CS"/>
</dbReference>
<dbReference type="Proteomes" id="UP000263596">
    <property type="component" value="Unassembled WGS sequence"/>
</dbReference>
<comment type="cofactor">
    <cofactor evidence="1">
        <name>FMN</name>
        <dbReference type="ChEBI" id="CHEBI:58210"/>
    </cofactor>
</comment>
<keyword evidence="3" id="KW-0288">FMN</keyword>
<dbReference type="PANTHER" id="PTHR30546">
    <property type="entry name" value="FLAVODOXIN-RELATED PROTEIN WRBA-RELATED"/>
    <property type="match status" value="1"/>
</dbReference>
<organism evidence="5 6">
    <name type="scientific">Acinetobacter ursingii</name>
    <dbReference type="NCBI Taxonomy" id="108980"/>
    <lineage>
        <taxon>Bacteria</taxon>
        <taxon>Pseudomonadati</taxon>
        <taxon>Pseudomonadota</taxon>
        <taxon>Gammaproteobacteria</taxon>
        <taxon>Moraxellales</taxon>
        <taxon>Moraxellaceae</taxon>
        <taxon>Acinetobacter</taxon>
    </lineage>
</organism>
<evidence type="ECO:0000256" key="3">
    <source>
        <dbReference type="ARBA" id="ARBA00022643"/>
    </source>
</evidence>
<dbReference type="Gene3D" id="3.40.50.360">
    <property type="match status" value="1"/>
</dbReference>
<evidence type="ECO:0000256" key="1">
    <source>
        <dbReference type="ARBA" id="ARBA00001917"/>
    </source>
</evidence>
<dbReference type="GO" id="GO:0016020">
    <property type="term" value="C:membrane"/>
    <property type="evidence" value="ECO:0007669"/>
    <property type="project" value="TreeGrafter"/>
</dbReference>
<dbReference type="GO" id="GO:0010181">
    <property type="term" value="F:FMN binding"/>
    <property type="evidence" value="ECO:0007669"/>
    <property type="project" value="InterPro"/>
</dbReference>
<reference evidence="5 6" key="1">
    <citation type="journal article" date="2018" name="Nat. Biotechnol.">
        <title>A standardized bacterial taxonomy based on genome phylogeny substantially revises the tree of life.</title>
        <authorList>
            <person name="Parks D.H."/>
            <person name="Chuvochina M."/>
            <person name="Waite D.W."/>
            <person name="Rinke C."/>
            <person name="Skarshewski A."/>
            <person name="Chaumeil P.A."/>
            <person name="Hugenholtz P."/>
        </authorList>
    </citation>
    <scope>NUCLEOTIDE SEQUENCE [LARGE SCALE GENOMIC DNA]</scope>
    <source>
        <strain evidence="5">UBA9669</strain>
    </source>
</reference>
<dbReference type="SUPFAM" id="SSF52218">
    <property type="entry name" value="Flavoproteins"/>
    <property type="match status" value="1"/>
</dbReference>
<comment type="caution">
    <text evidence="5">The sequence shown here is derived from an EMBL/GenBank/DDBJ whole genome shotgun (WGS) entry which is preliminary data.</text>
</comment>
<dbReference type="PROSITE" id="PS00201">
    <property type="entry name" value="FLAVODOXIN"/>
    <property type="match status" value="1"/>
</dbReference>
<dbReference type="GO" id="GO:0003955">
    <property type="term" value="F:NAD(P)H dehydrogenase (quinone) activity"/>
    <property type="evidence" value="ECO:0007669"/>
    <property type="project" value="TreeGrafter"/>
</dbReference>
<sequence>MSLLKKSLCIVYHSPYGHTAKVASYIAQGAKTLAVDVHLMSIEHIDWDALDAAHGIIFGSPTYMGGVSADFKNFMDSTSKRWKNRLWQGKLAAGFANSGGLSGDKLAVLQQLNIFAMQHGMLWSGLPLMATGSTETDLNRLSSCLGLMTQSDNAPVEITPPQGDLDTAIWFGEYIAGVLYRLNCAEKEKASKK</sequence>
<feature type="domain" description="Flavodoxin-like" evidence="4">
    <location>
        <begin position="8"/>
        <end position="176"/>
    </location>
</feature>
<accession>A0A3D2SMD8</accession>
<dbReference type="PANTHER" id="PTHR30546:SF23">
    <property type="entry name" value="FLAVOPROTEIN-LIKE PROTEIN YCP4-RELATED"/>
    <property type="match status" value="1"/>
</dbReference>
<dbReference type="GO" id="GO:0009055">
    <property type="term" value="F:electron transfer activity"/>
    <property type="evidence" value="ECO:0007669"/>
    <property type="project" value="InterPro"/>
</dbReference>
<dbReference type="AlphaFoldDB" id="A0A3D2SMD8"/>
<evidence type="ECO:0000256" key="2">
    <source>
        <dbReference type="ARBA" id="ARBA00022630"/>
    </source>
</evidence>
<keyword evidence="2" id="KW-0285">Flavoprotein</keyword>
<evidence type="ECO:0000313" key="6">
    <source>
        <dbReference type="Proteomes" id="UP000263596"/>
    </source>
</evidence>
<dbReference type="Pfam" id="PF03358">
    <property type="entry name" value="FMN_red"/>
    <property type="match status" value="1"/>
</dbReference>
<dbReference type="InterPro" id="IPR029039">
    <property type="entry name" value="Flavoprotein-like_sf"/>
</dbReference>
<dbReference type="InterPro" id="IPR008254">
    <property type="entry name" value="Flavodoxin/NO_synth"/>
</dbReference>
<dbReference type="EMBL" id="DPVE01000187">
    <property type="protein sequence ID" value="HCK30617.1"/>
    <property type="molecule type" value="Genomic_DNA"/>
</dbReference>